<comment type="caution">
    <text evidence="2">The sequence shown here is derived from an EMBL/GenBank/DDBJ whole genome shotgun (WGS) entry which is preliminary data.</text>
</comment>
<dbReference type="InterPro" id="IPR029044">
    <property type="entry name" value="Nucleotide-diphossugar_trans"/>
</dbReference>
<proteinExistence type="predicted"/>
<evidence type="ECO:0000313" key="3">
    <source>
        <dbReference type="Proteomes" id="UP000228952"/>
    </source>
</evidence>
<evidence type="ECO:0000259" key="1">
    <source>
        <dbReference type="Pfam" id="PF00535"/>
    </source>
</evidence>
<dbReference type="AlphaFoldDB" id="A0A2M7W2G7"/>
<dbReference type="SUPFAM" id="SSF53448">
    <property type="entry name" value="Nucleotide-diphospho-sugar transferases"/>
    <property type="match status" value="1"/>
</dbReference>
<dbReference type="Gene3D" id="3.90.550.10">
    <property type="entry name" value="Spore Coat Polysaccharide Biosynthesis Protein SpsA, Chain A"/>
    <property type="match status" value="1"/>
</dbReference>
<gene>
    <name evidence="2" type="ORF">COX64_01530</name>
</gene>
<accession>A0A2M7W2G7</accession>
<dbReference type="Pfam" id="PF00535">
    <property type="entry name" value="Glycos_transf_2"/>
    <property type="match status" value="1"/>
</dbReference>
<dbReference type="Proteomes" id="UP000228952">
    <property type="component" value="Unassembled WGS sequence"/>
</dbReference>
<dbReference type="InterPro" id="IPR001173">
    <property type="entry name" value="Glyco_trans_2-like"/>
</dbReference>
<protein>
    <recommendedName>
        <fullName evidence="1">Glycosyltransferase 2-like domain-containing protein</fullName>
    </recommendedName>
</protein>
<dbReference type="PANTHER" id="PTHR43685">
    <property type="entry name" value="GLYCOSYLTRANSFERASE"/>
    <property type="match status" value="1"/>
</dbReference>
<dbReference type="PANTHER" id="PTHR43685:SF2">
    <property type="entry name" value="GLYCOSYLTRANSFERASE 2-LIKE DOMAIN-CONTAINING PROTEIN"/>
    <property type="match status" value="1"/>
</dbReference>
<dbReference type="EMBL" id="PFQB01000035">
    <property type="protein sequence ID" value="PJA14820.1"/>
    <property type="molecule type" value="Genomic_DNA"/>
</dbReference>
<name>A0A2M7W2G7_9BACT</name>
<feature type="domain" description="Glycosyltransferase 2-like" evidence="1">
    <location>
        <begin position="6"/>
        <end position="117"/>
    </location>
</feature>
<reference evidence="3" key="1">
    <citation type="submission" date="2017-09" db="EMBL/GenBank/DDBJ databases">
        <title>Depth-based differentiation of microbial function through sediment-hosted aquifers and enrichment of novel symbionts in the deep terrestrial subsurface.</title>
        <authorList>
            <person name="Probst A.J."/>
            <person name="Ladd B."/>
            <person name="Jarett J.K."/>
            <person name="Geller-Mcgrath D.E."/>
            <person name="Sieber C.M.K."/>
            <person name="Emerson J.B."/>
            <person name="Anantharaman K."/>
            <person name="Thomas B.C."/>
            <person name="Malmstrom R."/>
            <person name="Stieglmeier M."/>
            <person name="Klingl A."/>
            <person name="Woyke T."/>
            <person name="Ryan C.M."/>
            <person name="Banfield J.F."/>
        </authorList>
    </citation>
    <scope>NUCLEOTIDE SEQUENCE [LARGE SCALE GENOMIC DNA]</scope>
</reference>
<sequence length="281" mass="33105">MNDKVSIIMPTYNRAFVLWKAILSIQTQTHPNWELIVVNDRSTDDTDKLMREFRNDPRIKYVVNKYSHSPAGGRKFGYELASGDFISYLDSDNTAFPNWLEVTLELFRNDSKAVFVYPSRNFRLLHLKKGVFQTYVEETGYSVAPSIDTLWMHTFEGDPNGMVHRASAMKLIQGWDETFTLFEDYDYSLQLAQQYPDGMRYLKQTLINYTRLYGEKGICNDATYKQIVESLTQLDNKYKEDKNWKKYTWYKEQIEKYTSFLGKGFDPIDRIEAKYSKTKND</sequence>
<dbReference type="InterPro" id="IPR050834">
    <property type="entry name" value="Glycosyltransf_2"/>
</dbReference>
<organism evidence="2 3">
    <name type="scientific">Candidatus Dojkabacteria bacterium CG_4_10_14_0_2_um_filter_Dojkabacteria_WS6_41_15</name>
    <dbReference type="NCBI Taxonomy" id="2014249"/>
    <lineage>
        <taxon>Bacteria</taxon>
        <taxon>Candidatus Dojkabacteria</taxon>
    </lineage>
</organism>
<dbReference type="CDD" id="cd00761">
    <property type="entry name" value="Glyco_tranf_GTA_type"/>
    <property type="match status" value="1"/>
</dbReference>
<evidence type="ECO:0000313" key="2">
    <source>
        <dbReference type="EMBL" id="PJA14820.1"/>
    </source>
</evidence>